<dbReference type="InParanoid" id="A0A3Q0GPG2"/>
<keyword evidence="2" id="KW-1208">Phospholipid metabolism</keyword>
<dbReference type="GeneID" id="102387687"/>
<keyword evidence="7" id="KW-0418">Kinase</keyword>
<dbReference type="GO" id="GO:0006646">
    <property type="term" value="P:phosphatidylethanolamine biosynthetic process"/>
    <property type="evidence" value="ECO:0007669"/>
    <property type="project" value="TreeGrafter"/>
</dbReference>
<dbReference type="RefSeq" id="XP_025061282.1">
    <property type="nucleotide sequence ID" value="XM_025205497.1"/>
</dbReference>
<comment type="pathway">
    <text evidence="3">Phospholipid metabolism; phosphatidylethanolamine biosynthesis; phosphatidylethanolamine from ethanolamine: step 1/3.</text>
</comment>
<organism evidence="6 7">
    <name type="scientific">Alligator sinensis</name>
    <name type="common">Chinese alligator</name>
    <dbReference type="NCBI Taxonomy" id="38654"/>
    <lineage>
        <taxon>Eukaryota</taxon>
        <taxon>Metazoa</taxon>
        <taxon>Chordata</taxon>
        <taxon>Craniata</taxon>
        <taxon>Vertebrata</taxon>
        <taxon>Euteleostomi</taxon>
        <taxon>Archelosauria</taxon>
        <taxon>Archosauria</taxon>
        <taxon>Crocodylia</taxon>
        <taxon>Alligatoridae</taxon>
        <taxon>Alligatorinae</taxon>
        <taxon>Alligator</taxon>
    </lineage>
</organism>
<keyword evidence="1" id="KW-0594">Phospholipid biosynthesis</keyword>
<evidence type="ECO:0000256" key="5">
    <source>
        <dbReference type="ARBA" id="ARBA00038874"/>
    </source>
</evidence>
<dbReference type="CDD" id="cd05157">
    <property type="entry name" value="ETNK_euk"/>
    <property type="match status" value="1"/>
</dbReference>
<gene>
    <name evidence="7" type="primary">ETNK2</name>
</gene>
<sequence>MACYVDEAMADAVLVRVYGRKTELFVDRESELRNFQVLQAHGCAPSLYCSFQNGLCYEFMQGIALGPEHVQDPQMFRLIAQEMAKMHAIHANGSLPKPSLWHKLHKFLSIVKTELFTKVSNPSLHQDVPSLEVLEQEVAWVQEYLSQLGSPVVLCHNDLLCKNIIYNEAEGHVRFIDYEYTSYNYQAFDIGNHFNEFAGGGLPAIPQQRDPAAVAEALPACLQATEPRGPGRWRGSRVRQGAGDPLCASEQVLLSLPFALGILGPDSGQILNHRL</sequence>
<accession>A0A3Q0GPG2</accession>
<evidence type="ECO:0000256" key="4">
    <source>
        <dbReference type="ARBA" id="ARBA00038211"/>
    </source>
</evidence>
<dbReference type="Pfam" id="PF01633">
    <property type="entry name" value="Choline_kinase"/>
    <property type="match status" value="1"/>
</dbReference>
<dbReference type="AlphaFoldDB" id="A0A3Q0GPG2"/>
<dbReference type="SUPFAM" id="SSF56112">
    <property type="entry name" value="Protein kinase-like (PK-like)"/>
    <property type="match status" value="1"/>
</dbReference>
<dbReference type="CTD" id="55224"/>
<reference evidence="7" key="1">
    <citation type="submission" date="2025-08" db="UniProtKB">
        <authorList>
            <consortium name="RefSeq"/>
        </authorList>
    </citation>
    <scope>IDENTIFICATION</scope>
</reference>
<dbReference type="GO" id="GO:0005737">
    <property type="term" value="C:cytoplasm"/>
    <property type="evidence" value="ECO:0007669"/>
    <property type="project" value="TreeGrafter"/>
</dbReference>
<dbReference type="STRING" id="38654.A0A3Q0GPG2"/>
<protein>
    <recommendedName>
        <fullName evidence="5">ethanolamine kinase</fullName>
        <ecNumber evidence="5">2.7.1.82</ecNumber>
    </recommendedName>
</protein>
<name>A0A3Q0GPG2_ALLSI</name>
<evidence type="ECO:0000256" key="1">
    <source>
        <dbReference type="ARBA" id="ARBA00023209"/>
    </source>
</evidence>
<evidence type="ECO:0000256" key="3">
    <source>
        <dbReference type="ARBA" id="ARBA00037883"/>
    </source>
</evidence>
<dbReference type="GO" id="GO:0004305">
    <property type="term" value="F:ethanolamine kinase activity"/>
    <property type="evidence" value="ECO:0007669"/>
    <property type="project" value="UniProtKB-EC"/>
</dbReference>
<evidence type="ECO:0000256" key="2">
    <source>
        <dbReference type="ARBA" id="ARBA00023264"/>
    </source>
</evidence>
<dbReference type="EC" id="2.7.1.82" evidence="5"/>
<evidence type="ECO:0000313" key="7">
    <source>
        <dbReference type="RefSeq" id="XP_025061282.1"/>
    </source>
</evidence>
<dbReference type="Proteomes" id="UP000189705">
    <property type="component" value="Unplaced"/>
</dbReference>
<keyword evidence="1" id="KW-0444">Lipid biosynthesis</keyword>
<dbReference type="Gene3D" id="3.90.1200.10">
    <property type="match status" value="1"/>
</dbReference>
<evidence type="ECO:0000313" key="6">
    <source>
        <dbReference type="Proteomes" id="UP000189705"/>
    </source>
</evidence>
<keyword evidence="1" id="KW-0443">Lipid metabolism</keyword>
<comment type="similarity">
    <text evidence="4">Belongs to the choline/ethanolamine kinase family.</text>
</comment>
<dbReference type="KEGG" id="asn:102387687"/>
<dbReference type="InterPro" id="IPR011009">
    <property type="entry name" value="Kinase-like_dom_sf"/>
</dbReference>
<dbReference type="PANTHER" id="PTHR22603:SF94">
    <property type="entry name" value="ETHANOLAMINE KINASE 2"/>
    <property type="match status" value="1"/>
</dbReference>
<keyword evidence="7" id="KW-0808">Transferase</keyword>
<dbReference type="PANTHER" id="PTHR22603">
    <property type="entry name" value="CHOLINE/ETHANOALAMINE KINASE"/>
    <property type="match status" value="1"/>
</dbReference>
<proteinExistence type="inferred from homology"/>
<keyword evidence="6" id="KW-1185">Reference proteome</keyword>